<keyword evidence="1" id="KW-0863">Zinc-finger</keyword>
<dbReference type="Gene3D" id="4.10.60.10">
    <property type="entry name" value="Zinc finger, CCHC-type"/>
    <property type="match status" value="1"/>
</dbReference>
<accession>A0A699TJ39</accession>
<keyword evidence="1" id="KW-0862">Zinc</keyword>
<proteinExistence type="predicted"/>
<dbReference type="SUPFAM" id="SSF57756">
    <property type="entry name" value="Retrovirus zinc finger-like domains"/>
    <property type="match status" value="1"/>
</dbReference>
<feature type="domain" description="CCHC-type" evidence="2">
    <location>
        <begin position="84"/>
        <end position="98"/>
    </location>
</feature>
<dbReference type="InterPro" id="IPR001878">
    <property type="entry name" value="Znf_CCHC"/>
</dbReference>
<protein>
    <submittedName>
        <fullName evidence="3">Ribonuclease H-like domain-containing protein</fullName>
    </submittedName>
</protein>
<dbReference type="InterPro" id="IPR036875">
    <property type="entry name" value="Znf_CCHC_sf"/>
</dbReference>
<gene>
    <name evidence="3" type="ORF">Tci_882671</name>
</gene>
<dbReference type="GO" id="GO:0008270">
    <property type="term" value="F:zinc ion binding"/>
    <property type="evidence" value="ECO:0007669"/>
    <property type="project" value="UniProtKB-KW"/>
</dbReference>
<evidence type="ECO:0000256" key="1">
    <source>
        <dbReference type="PROSITE-ProRule" id="PRU00047"/>
    </source>
</evidence>
<dbReference type="PROSITE" id="PS50158">
    <property type="entry name" value="ZF_CCHC"/>
    <property type="match status" value="1"/>
</dbReference>
<dbReference type="Pfam" id="PF00098">
    <property type="entry name" value="zf-CCHC"/>
    <property type="match status" value="1"/>
</dbReference>
<evidence type="ECO:0000259" key="2">
    <source>
        <dbReference type="PROSITE" id="PS50158"/>
    </source>
</evidence>
<feature type="non-terminal residue" evidence="3">
    <location>
        <position position="112"/>
    </location>
</feature>
<dbReference type="GO" id="GO:0003676">
    <property type="term" value="F:nucleic acid binding"/>
    <property type="evidence" value="ECO:0007669"/>
    <property type="project" value="InterPro"/>
</dbReference>
<sequence length="112" mass="12891">MACVSSSLNNNTNSINEADTAFGVTTAGTQDLEQIHPYDLKEMDLKWQMAMLTMRARRFLKNTGRNINLNGNETVTFDKTKMECYNCHKKGHFARECRAPRSQDNRNRESTR</sequence>
<organism evidence="3">
    <name type="scientific">Tanacetum cinerariifolium</name>
    <name type="common">Dalmatian daisy</name>
    <name type="synonym">Chrysanthemum cinerariifolium</name>
    <dbReference type="NCBI Taxonomy" id="118510"/>
    <lineage>
        <taxon>Eukaryota</taxon>
        <taxon>Viridiplantae</taxon>
        <taxon>Streptophyta</taxon>
        <taxon>Embryophyta</taxon>
        <taxon>Tracheophyta</taxon>
        <taxon>Spermatophyta</taxon>
        <taxon>Magnoliopsida</taxon>
        <taxon>eudicotyledons</taxon>
        <taxon>Gunneridae</taxon>
        <taxon>Pentapetalae</taxon>
        <taxon>asterids</taxon>
        <taxon>campanulids</taxon>
        <taxon>Asterales</taxon>
        <taxon>Asteraceae</taxon>
        <taxon>Asteroideae</taxon>
        <taxon>Anthemideae</taxon>
        <taxon>Anthemidinae</taxon>
        <taxon>Tanacetum</taxon>
    </lineage>
</organism>
<reference evidence="3" key="1">
    <citation type="journal article" date="2019" name="Sci. Rep.">
        <title>Draft genome of Tanacetum cinerariifolium, the natural source of mosquito coil.</title>
        <authorList>
            <person name="Yamashiro T."/>
            <person name="Shiraishi A."/>
            <person name="Satake H."/>
            <person name="Nakayama K."/>
        </authorList>
    </citation>
    <scope>NUCLEOTIDE SEQUENCE</scope>
</reference>
<comment type="caution">
    <text evidence="3">The sequence shown here is derived from an EMBL/GenBank/DDBJ whole genome shotgun (WGS) entry which is preliminary data.</text>
</comment>
<dbReference type="SMART" id="SM00343">
    <property type="entry name" value="ZnF_C2HC"/>
    <property type="match status" value="1"/>
</dbReference>
<evidence type="ECO:0000313" key="3">
    <source>
        <dbReference type="EMBL" id="GFD10702.1"/>
    </source>
</evidence>
<keyword evidence="1" id="KW-0479">Metal-binding</keyword>
<dbReference type="AlphaFoldDB" id="A0A699TJ39"/>
<dbReference type="EMBL" id="BKCJ011254064">
    <property type="protein sequence ID" value="GFD10702.1"/>
    <property type="molecule type" value="Genomic_DNA"/>
</dbReference>
<name>A0A699TJ39_TANCI</name>